<protein>
    <submittedName>
        <fullName evidence="1">Uncharacterized protein</fullName>
    </submittedName>
</protein>
<sequence>MGSQHALQ</sequence>
<evidence type="ECO:0000313" key="1">
    <source>
        <dbReference type="EMBL" id="JAD45070.1"/>
    </source>
</evidence>
<dbReference type="EMBL" id="GBRH01252825">
    <property type="protein sequence ID" value="JAD45070.1"/>
    <property type="molecule type" value="Transcribed_RNA"/>
</dbReference>
<accession>A0A0A9A7U6</accession>
<reference evidence="1" key="1">
    <citation type="submission" date="2014-09" db="EMBL/GenBank/DDBJ databases">
        <authorList>
            <person name="Magalhaes I.L.F."/>
            <person name="Oliveira U."/>
            <person name="Santos F.R."/>
            <person name="Vidigal T.H.D.A."/>
            <person name="Brescovit A.D."/>
            <person name="Santos A.J."/>
        </authorList>
    </citation>
    <scope>NUCLEOTIDE SEQUENCE</scope>
    <source>
        <tissue evidence="1">Shoot tissue taken approximately 20 cm above the soil surface</tissue>
    </source>
</reference>
<proteinExistence type="predicted"/>
<organism evidence="1">
    <name type="scientific">Arundo donax</name>
    <name type="common">Giant reed</name>
    <name type="synonym">Donax arundinaceus</name>
    <dbReference type="NCBI Taxonomy" id="35708"/>
    <lineage>
        <taxon>Eukaryota</taxon>
        <taxon>Viridiplantae</taxon>
        <taxon>Streptophyta</taxon>
        <taxon>Embryophyta</taxon>
        <taxon>Tracheophyta</taxon>
        <taxon>Spermatophyta</taxon>
        <taxon>Magnoliopsida</taxon>
        <taxon>Liliopsida</taxon>
        <taxon>Poales</taxon>
        <taxon>Poaceae</taxon>
        <taxon>PACMAD clade</taxon>
        <taxon>Arundinoideae</taxon>
        <taxon>Arundineae</taxon>
        <taxon>Arundo</taxon>
    </lineage>
</organism>
<name>A0A0A9A7U6_ARUDO</name>
<reference evidence="1" key="2">
    <citation type="journal article" date="2015" name="Data Brief">
        <title>Shoot transcriptome of the giant reed, Arundo donax.</title>
        <authorList>
            <person name="Barrero R.A."/>
            <person name="Guerrero F.D."/>
            <person name="Moolhuijzen P."/>
            <person name="Goolsby J.A."/>
            <person name="Tidwell J."/>
            <person name="Bellgard S.E."/>
            <person name="Bellgard M.I."/>
        </authorList>
    </citation>
    <scope>NUCLEOTIDE SEQUENCE</scope>
    <source>
        <tissue evidence="1">Shoot tissue taken approximately 20 cm above the soil surface</tissue>
    </source>
</reference>